<evidence type="ECO:0000313" key="1">
    <source>
        <dbReference type="EMBL" id="SEW36473.1"/>
    </source>
</evidence>
<dbReference type="Gene3D" id="2.30.110.10">
    <property type="entry name" value="Electron Transport, Fmn-binding Protein, Chain A"/>
    <property type="match status" value="1"/>
</dbReference>
<name>A0A1I0R7M2_9FIRM</name>
<dbReference type="OrthoDB" id="9794935at2"/>
<dbReference type="RefSeq" id="WP_092455463.1">
    <property type="nucleotide sequence ID" value="NZ_FOJI01000012.1"/>
</dbReference>
<evidence type="ECO:0008006" key="3">
    <source>
        <dbReference type="Google" id="ProtNLM"/>
    </source>
</evidence>
<evidence type="ECO:0000313" key="2">
    <source>
        <dbReference type="Proteomes" id="UP000199701"/>
    </source>
</evidence>
<organism evidence="1 2">
    <name type="scientific">[Clostridium] fimetarium</name>
    <dbReference type="NCBI Taxonomy" id="99656"/>
    <lineage>
        <taxon>Bacteria</taxon>
        <taxon>Bacillati</taxon>
        <taxon>Bacillota</taxon>
        <taxon>Clostridia</taxon>
        <taxon>Lachnospirales</taxon>
        <taxon>Lachnospiraceae</taxon>
    </lineage>
</organism>
<dbReference type="AlphaFoldDB" id="A0A1I0R7M2"/>
<proteinExistence type="predicted"/>
<dbReference type="Pfam" id="PF12900">
    <property type="entry name" value="Pyridox_ox_2"/>
    <property type="match status" value="1"/>
</dbReference>
<dbReference type="SUPFAM" id="SSF50475">
    <property type="entry name" value="FMN-binding split barrel"/>
    <property type="match status" value="1"/>
</dbReference>
<protein>
    <recommendedName>
        <fullName evidence="3">Pyridoxamine 5'-phosphate oxidase</fullName>
    </recommendedName>
</protein>
<dbReference type="InterPro" id="IPR024747">
    <property type="entry name" value="Pyridox_Oxase-rel"/>
</dbReference>
<dbReference type="EMBL" id="FOJI01000012">
    <property type="protein sequence ID" value="SEW36473.1"/>
    <property type="molecule type" value="Genomic_DNA"/>
</dbReference>
<gene>
    <name evidence="1" type="ORF">SAMN05421659_11297</name>
</gene>
<dbReference type="InterPro" id="IPR012349">
    <property type="entry name" value="Split_barrel_FMN-bd"/>
</dbReference>
<dbReference type="Proteomes" id="UP000199701">
    <property type="component" value="Unassembled WGS sequence"/>
</dbReference>
<dbReference type="PANTHER" id="PTHR34071">
    <property type="entry name" value="5-NITROIMIDAZOLE ANTIBIOTICS RESISTANCE PROTEIN, NIMA-FAMILY-RELATED PROTEIN-RELATED"/>
    <property type="match status" value="1"/>
</dbReference>
<sequence>MRRKDREITEISEIMEIIKKCDVCNLAFFDEKYPYIVPLNFGAANTHNQVTLYFHGAKVGKKIELLEKNNRVAFEMDCSHKLLLAETACDSTMEFESVCGNGTIEILEEDQKIAALTILMNQYEVKEKHEFNENHLKAIVVLKLTVDEITGKRLMK</sequence>
<accession>A0A1I0R7M2</accession>
<reference evidence="1 2" key="1">
    <citation type="submission" date="2016-10" db="EMBL/GenBank/DDBJ databases">
        <authorList>
            <person name="de Groot N.N."/>
        </authorList>
    </citation>
    <scope>NUCLEOTIDE SEQUENCE [LARGE SCALE GENOMIC DNA]</scope>
    <source>
        <strain evidence="1 2">DSM 9179</strain>
    </source>
</reference>
<keyword evidence="2" id="KW-1185">Reference proteome</keyword>
<dbReference type="STRING" id="99656.SAMN05421659_11297"/>
<dbReference type="PANTHER" id="PTHR34071:SF2">
    <property type="entry name" value="FLAVIN-NUCLEOTIDE-BINDING PROTEIN"/>
    <property type="match status" value="1"/>
</dbReference>